<organism evidence="1 2">
    <name type="scientific">Panicum virgatum</name>
    <name type="common">Blackwell switchgrass</name>
    <dbReference type="NCBI Taxonomy" id="38727"/>
    <lineage>
        <taxon>Eukaryota</taxon>
        <taxon>Viridiplantae</taxon>
        <taxon>Streptophyta</taxon>
        <taxon>Embryophyta</taxon>
        <taxon>Tracheophyta</taxon>
        <taxon>Spermatophyta</taxon>
        <taxon>Magnoliopsida</taxon>
        <taxon>Liliopsida</taxon>
        <taxon>Poales</taxon>
        <taxon>Poaceae</taxon>
        <taxon>PACMAD clade</taxon>
        <taxon>Panicoideae</taxon>
        <taxon>Panicodae</taxon>
        <taxon>Paniceae</taxon>
        <taxon>Panicinae</taxon>
        <taxon>Panicum</taxon>
        <taxon>Panicum sect. Hiantes</taxon>
    </lineage>
</organism>
<keyword evidence="2" id="KW-1185">Reference proteome</keyword>
<dbReference type="Proteomes" id="UP000823388">
    <property type="component" value="Chromosome 6N"/>
</dbReference>
<evidence type="ECO:0000313" key="1">
    <source>
        <dbReference type="EMBL" id="KAG2577280.1"/>
    </source>
</evidence>
<protein>
    <submittedName>
        <fullName evidence="1">Uncharacterized protein</fullName>
    </submittedName>
</protein>
<comment type="caution">
    <text evidence="1">The sequence shown here is derived from an EMBL/GenBank/DDBJ whole genome shotgun (WGS) entry which is preliminary data.</text>
</comment>
<reference evidence="1" key="1">
    <citation type="submission" date="2020-05" db="EMBL/GenBank/DDBJ databases">
        <title>WGS assembly of Panicum virgatum.</title>
        <authorList>
            <person name="Lovell J.T."/>
            <person name="Jenkins J."/>
            <person name="Shu S."/>
            <person name="Juenger T.E."/>
            <person name="Schmutz J."/>
        </authorList>
    </citation>
    <scope>NUCLEOTIDE SEQUENCE</scope>
    <source>
        <strain evidence="1">AP13</strain>
    </source>
</reference>
<accession>A0A8T0QW30</accession>
<name>A0A8T0QW30_PANVG</name>
<dbReference type="EMBL" id="CM029048">
    <property type="protein sequence ID" value="KAG2577280.1"/>
    <property type="molecule type" value="Genomic_DNA"/>
</dbReference>
<sequence length="61" mass="7063">MPGHNMMLRRRSLNWSNHSTTWMQMKGKLLKKSLPLPMTSDVEAPKTVQVCMLFVLVMCDL</sequence>
<proteinExistence type="predicted"/>
<gene>
    <name evidence="1" type="ORF">PVAP13_6NG089009</name>
</gene>
<evidence type="ECO:0000313" key="2">
    <source>
        <dbReference type="Proteomes" id="UP000823388"/>
    </source>
</evidence>
<dbReference type="AlphaFoldDB" id="A0A8T0QW30"/>